<dbReference type="Proteomes" id="UP001359485">
    <property type="component" value="Unassembled WGS sequence"/>
</dbReference>
<organism evidence="1 2">
    <name type="scientific">Polyplax serrata</name>
    <name type="common">Common mouse louse</name>
    <dbReference type="NCBI Taxonomy" id="468196"/>
    <lineage>
        <taxon>Eukaryota</taxon>
        <taxon>Metazoa</taxon>
        <taxon>Ecdysozoa</taxon>
        <taxon>Arthropoda</taxon>
        <taxon>Hexapoda</taxon>
        <taxon>Insecta</taxon>
        <taxon>Pterygota</taxon>
        <taxon>Neoptera</taxon>
        <taxon>Paraneoptera</taxon>
        <taxon>Psocodea</taxon>
        <taxon>Troctomorpha</taxon>
        <taxon>Phthiraptera</taxon>
        <taxon>Anoplura</taxon>
        <taxon>Polyplacidae</taxon>
        <taxon>Polyplax</taxon>
    </lineage>
</organism>
<sequence length="92" mass="10289">MTVTVFGTPVRVICRRCKSAKSAYLDGIVPERKIRSDAPAVRHIEIRSMCCPNLTVSSKWLADPTLLESLLLSTMIHSILRKYLNQTEVDSG</sequence>
<gene>
    <name evidence="1" type="ORF">RUM44_010730</name>
</gene>
<proteinExistence type="predicted"/>
<protein>
    <submittedName>
        <fullName evidence="1">Uncharacterized protein</fullName>
    </submittedName>
</protein>
<comment type="caution">
    <text evidence="1">The sequence shown here is derived from an EMBL/GenBank/DDBJ whole genome shotgun (WGS) entry which is preliminary data.</text>
</comment>
<keyword evidence="2" id="KW-1185">Reference proteome</keyword>
<dbReference type="EMBL" id="JAWJWF010000046">
    <property type="protein sequence ID" value="KAK6623874.1"/>
    <property type="molecule type" value="Genomic_DNA"/>
</dbReference>
<name>A0ABR1AN18_POLSC</name>
<accession>A0ABR1AN18</accession>
<reference evidence="1 2" key="1">
    <citation type="submission" date="2023-09" db="EMBL/GenBank/DDBJ databases">
        <title>Genomes of two closely related lineages of the louse Polyplax serrata with different host specificities.</title>
        <authorList>
            <person name="Martinu J."/>
            <person name="Tarabai H."/>
            <person name="Stefka J."/>
            <person name="Hypsa V."/>
        </authorList>
    </citation>
    <scope>NUCLEOTIDE SEQUENCE [LARGE SCALE GENOMIC DNA]</scope>
    <source>
        <strain evidence="1">98ZLc_SE</strain>
    </source>
</reference>
<evidence type="ECO:0000313" key="2">
    <source>
        <dbReference type="Proteomes" id="UP001359485"/>
    </source>
</evidence>
<evidence type="ECO:0000313" key="1">
    <source>
        <dbReference type="EMBL" id="KAK6623874.1"/>
    </source>
</evidence>